<keyword evidence="1" id="KW-0472">Membrane</keyword>
<gene>
    <name evidence="2" type="ORF">SAMN05443292_0060</name>
</gene>
<evidence type="ECO:0000313" key="3">
    <source>
        <dbReference type="Proteomes" id="UP000198931"/>
    </source>
</evidence>
<protein>
    <recommendedName>
        <fullName evidence="4">Histidine kinase</fullName>
    </recommendedName>
</protein>
<evidence type="ECO:0000313" key="2">
    <source>
        <dbReference type="EMBL" id="SFH77610.1"/>
    </source>
</evidence>
<keyword evidence="1" id="KW-1133">Transmembrane helix</keyword>
<keyword evidence="3" id="KW-1185">Reference proteome</keyword>
<feature type="transmembrane region" description="Helical" evidence="1">
    <location>
        <begin position="20"/>
        <end position="43"/>
    </location>
</feature>
<evidence type="ECO:0008006" key="4">
    <source>
        <dbReference type="Google" id="ProtNLM"/>
    </source>
</evidence>
<accession>A0A1I3CSY8</accession>
<evidence type="ECO:0000256" key="1">
    <source>
        <dbReference type="SAM" id="Phobius"/>
    </source>
</evidence>
<organism evidence="2 3">
    <name type="scientific">Halpernia frigidisoli</name>
    <dbReference type="NCBI Taxonomy" id="1125876"/>
    <lineage>
        <taxon>Bacteria</taxon>
        <taxon>Pseudomonadati</taxon>
        <taxon>Bacteroidota</taxon>
        <taxon>Flavobacteriia</taxon>
        <taxon>Flavobacteriales</taxon>
        <taxon>Weeksellaceae</taxon>
        <taxon>Chryseobacterium group</taxon>
        <taxon>Halpernia</taxon>
    </lineage>
</organism>
<proteinExistence type="predicted"/>
<dbReference type="Proteomes" id="UP000198931">
    <property type="component" value="Unassembled WGS sequence"/>
</dbReference>
<dbReference type="AlphaFoldDB" id="A0A1I3CSY8"/>
<reference evidence="2 3" key="1">
    <citation type="submission" date="2016-10" db="EMBL/GenBank/DDBJ databases">
        <authorList>
            <person name="de Groot N.N."/>
        </authorList>
    </citation>
    <scope>NUCLEOTIDE SEQUENCE [LARGE SCALE GENOMIC DNA]</scope>
    <source>
        <strain evidence="2 3">DSM 26000</strain>
    </source>
</reference>
<keyword evidence="1" id="KW-0812">Transmembrane</keyword>
<dbReference type="EMBL" id="FOQT01000001">
    <property type="protein sequence ID" value="SFH77610.1"/>
    <property type="molecule type" value="Genomic_DNA"/>
</dbReference>
<name>A0A1I3CSY8_9FLAO</name>
<dbReference type="RefSeq" id="WP_177205399.1">
    <property type="nucleotide sequence ID" value="NZ_FOQT01000001.1"/>
</dbReference>
<sequence>MEEHPKNSRNEKLKSWFKKVGIAGVIFFTVKGLLWLAVFYFGADLLNGCGK</sequence>